<organism evidence="11 12">
    <name type="scientific">Aristophania vespae</name>
    <dbReference type="NCBI Taxonomy" id="2697033"/>
    <lineage>
        <taxon>Bacteria</taxon>
        <taxon>Pseudomonadati</taxon>
        <taxon>Pseudomonadota</taxon>
        <taxon>Alphaproteobacteria</taxon>
        <taxon>Acetobacterales</taxon>
        <taxon>Acetobacteraceae</taxon>
        <taxon>Aristophania</taxon>
    </lineage>
</organism>
<dbReference type="InterPro" id="IPR051263">
    <property type="entry name" value="C-type_cytochrome_biogenesis"/>
</dbReference>
<dbReference type="PANTHER" id="PTHR47870:SF1">
    <property type="entry name" value="CYTOCHROME C-TYPE BIOGENESIS PROTEIN CCMH"/>
    <property type="match status" value="1"/>
</dbReference>
<evidence type="ECO:0000313" key="12">
    <source>
        <dbReference type="Proteomes" id="UP000463975"/>
    </source>
</evidence>
<comment type="subcellular location">
    <subcellularLocation>
        <location evidence="8">Membrane</location>
        <topology evidence="8">Single-pass membrane protein</topology>
        <orientation evidence="8">Periplasmic side</orientation>
    </subcellularLocation>
</comment>
<dbReference type="FunFam" id="1.10.8.640:FF:000001">
    <property type="entry name" value="Cytochrome c-type biogenesis protein"/>
    <property type="match status" value="1"/>
</dbReference>
<evidence type="ECO:0000256" key="4">
    <source>
        <dbReference type="ARBA" id="ARBA00022729"/>
    </source>
</evidence>
<dbReference type="Proteomes" id="UP000463975">
    <property type="component" value="Chromosome"/>
</dbReference>
<keyword evidence="2 9" id="KW-0349">Heme</keyword>
<evidence type="ECO:0000256" key="7">
    <source>
        <dbReference type="ARBA" id="ARBA00037230"/>
    </source>
</evidence>
<dbReference type="Pfam" id="PF03918">
    <property type="entry name" value="CcmH"/>
    <property type="match status" value="1"/>
</dbReference>
<feature type="domain" description="CcmH/CycL/Ccl2/NrfF N-terminal" evidence="10">
    <location>
        <begin position="8"/>
        <end position="147"/>
    </location>
</feature>
<dbReference type="InterPro" id="IPR005616">
    <property type="entry name" value="CcmH/CycL/Ccl2/NrfF_N"/>
</dbReference>
<name>A0A6P1NHU1_9PROT</name>
<dbReference type="EMBL" id="CP047652">
    <property type="protein sequence ID" value="QHI95222.1"/>
    <property type="molecule type" value="Genomic_DNA"/>
</dbReference>
<evidence type="ECO:0000313" key="11">
    <source>
        <dbReference type="EMBL" id="QHI95222.1"/>
    </source>
</evidence>
<feature type="chain" id="PRO_5027147347" description="Cytochrome c-type biogenesis protein" evidence="9">
    <location>
        <begin position="20"/>
        <end position="150"/>
    </location>
</feature>
<protein>
    <recommendedName>
        <fullName evidence="9">Cytochrome c-type biogenesis protein</fullName>
    </recommendedName>
</protein>
<dbReference type="CDD" id="cd16378">
    <property type="entry name" value="CcmH_N"/>
    <property type="match status" value="1"/>
</dbReference>
<evidence type="ECO:0000256" key="5">
    <source>
        <dbReference type="ARBA" id="ARBA00022748"/>
    </source>
</evidence>
<keyword evidence="12" id="KW-1185">Reference proteome</keyword>
<evidence type="ECO:0000256" key="9">
    <source>
        <dbReference type="RuleBase" id="RU364112"/>
    </source>
</evidence>
<gene>
    <name evidence="11" type="ORF">GT348_02035</name>
</gene>
<keyword evidence="6 9" id="KW-0408">Iron</keyword>
<reference evidence="11 12" key="1">
    <citation type="submission" date="2020-01" db="EMBL/GenBank/DDBJ databases">
        <title>Genome sequencing of strain KACC 21507.</title>
        <authorList>
            <person name="Heo J."/>
            <person name="Kim S.-J."/>
            <person name="Kim J.-S."/>
            <person name="Hong S.-B."/>
            <person name="Kwon S.-W."/>
        </authorList>
    </citation>
    <scope>NUCLEOTIDE SEQUENCE [LARGE SCALE GENOMIC DNA]</scope>
    <source>
        <strain evidence="11 12">KACC 21507</strain>
    </source>
</reference>
<keyword evidence="9" id="KW-0472">Membrane</keyword>
<dbReference type="GO" id="GO:0046872">
    <property type="term" value="F:metal ion binding"/>
    <property type="evidence" value="ECO:0007669"/>
    <property type="project" value="UniProtKB-KW"/>
</dbReference>
<comment type="function">
    <text evidence="7">Required for the biogenesis of c-type cytochromes. Possible subunit of a heme lyase.</text>
</comment>
<dbReference type="InterPro" id="IPR038297">
    <property type="entry name" value="CcmH/CycL/NrfF/Ccl2_sf"/>
</dbReference>
<evidence type="ECO:0000256" key="3">
    <source>
        <dbReference type="ARBA" id="ARBA00022723"/>
    </source>
</evidence>
<keyword evidence="9" id="KW-1133">Transmembrane helix</keyword>
<keyword evidence="9" id="KW-0812">Transmembrane</keyword>
<sequence length="150" mass="17566">MKPFLIALFIFLFPITAIALDSPHEQLDNPLLEKRAEALGQQLRCLVCQNESIEDSSAPLARDLRHIVREQIQQGRSDDEIMQWMTQRYGDFILLKPLFKLSTALLWFMPLLALIIGSLSAWRFWHRPRTKLQALTPQEKEQLERLLKKE</sequence>
<keyword evidence="5" id="KW-0201">Cytochrome c-type biogenesis</keyword>
<dbReference type="KEGG" id="bomb:GT348_02035"/>
<evidence type="ECO:0000256" key="6">
    <source>
        <dbReference type="ARBA" id="ARBA00023004"/>
    </source>
</evidence>
<feature type="signal peptide" evidence="9">
    <location>
        <begin position="1"/>
        <end position="19"/>
    </location>
</feature>
<dbReference type="Gene3D" id="1.10.8.640">
    <property type="entry name" value="Cytochrome C biogenesis protein"/>
    <property type="match status" value="1"/>
</dbReference>
<dbReference type="AlphaFoldDB" id="A0A6P1NHU1"/>
<accession>A0A6P1NHU1</accession>
<evidence type="ECO:0000256" key="2">
    <source>
        <dbReference type="ARBA" id="ARBA00022617"/>
    </source>
</evidence>
<feature type="transmembrane region" description="Helical" evidence="9">
    <location>
        <begin position="104"/>
        <end position="125"/>
    </location>
</feature>
<keyword evidence="3 9" id="KW-0479">Metal-binding</keyword>
<evidence type="ECO:0000256" key="1">
    <source>
        <dbReference type="ARBA" id="ARBA00010342"/>
    </source>
</evidence>
<evidence type="ECO:0000256" key="8">
    <source>
        <dbReference type="ARBA" id="ARBA00060491"/>
    </source>
</evidence>
<evidence type="ECO:0000259" key="10">
    <source>
        <dbReference type="Pfam" id="PF03918"/>
    </source>
</evidence>
<comment type="similarity">
    <text evidence="1 9">Belongs to the CcmH/CycL/Ccl2/NrfF family.</text>
</comment>
<dbReference type="GO" id="GO:0005886">
    <property type="term" value="C:plasma membrane"/>
    <property type="evidence" value="ECO:0007669"/>
    <property type="project" value="TreeGrafter"/>
</dbReference>
<dbReference type="RefSeq" id="WP_160618300.1">
    <property type="nucleotide sequence ID" value="NZ_CP047652.1"/>
</dbReference>
<keyword evidence="4 9" id="KW-0732">Signal</keyword>
<proteinExistence type="inferred from homology"/>
<dbReference type="GO" id="GO:0017004">
    <property type="term" value="P:cytochrome complex assembly"/>
    <property type="evidence" value="ECO:0007669"/>
    <property type="project" value="UniProtKB-KW"/>
</dbReference>
<dbReference type="PANTHER" id="PTHR47870">
    <property type="entry name" value="CYTOCHROME C-TYPE BIOGENESIS PROTEIN CCMH"/>
    <property type="match status" value="1"/>
</dbReference>